<feature type="chain" id="PRO_5013367941" description="DOMON domain-containing protein" evidence="1">
    <location>
        <begin position="30"/>
        <end position="217"/>
    </location>
</feature>
<evidence type="ECO:0000313" key="3">
    <source>
        <dbReference type="Proteomes" id="UP000193411"/>
    </source>
</evidence>
<dbReference type="EMBL" id="MCFL01000007">
    <property type="protein sequence ID" value="ORZ38907.1"/>
    <property type="molecule type" value="Genomic_DNA"/>
</dbReference>
<evidence type="ECO:0008006" key="4">
    <source>
        <dbReference type="Google" id="ProtNLM"/>
    </source>
</evidence>
<feature type="signal peptide" evidence="1">
    <location>
        <begin position="1"/>
        <end position="29"/>
    </location>
</feature>
<organism evidence="2 3">
    <name type="scientific">Catenaria anguillulae PL171</name>
    <dbReference type="NCBI Taxonomy" id="765915"/>
    <lineage>
        <taxon>Eukaryota</taxon>
        <taxon>Fungi</taxon>
        <taxon>Fungi incertae sedis</taxon>
        <taxon>Blastocladiomycota</taxon>
        <taxon>Blastocladiomycetes</taxon>
        <taxon>Blastocladiales</taxon>
        <taxon>Catenariaceae</taxon>
        <taxon>Catenaria</taxon>
    </lineage>
</organism>
<dbReference type="AlphaFoldDB" id="A0A1Y2HWB2"/>
<reference evidence="2 3" key="1">
    <citation type="submission" date="2016-07" db="EMBL/GenBank/DDBJ databases">
        <title>Pervasive Adenine N6-methylation of Active Genes in Fungi.</title>
        <authorList>
            <consortium name="DOE Joint Genome Institute"/>
            <person name="Mondo S.J."/>
            <person name="Dannebaum R.O."/>
            <person name="Kuo R.C."/>
            <person name="Labutti K."/>
            <person name="Haridas S."/>
            <person name="Kuo A."/>
            <person name="Salamov A."/>
            <person name="Ahrendt S.R."/>
            <person name="Lipzen A."/>
            <person name="Sullivan W."/>
            <person name="Andreopoulos W.B."/>
            <person name="Clum A."/>
            <person name="Lindquist E."/>
            <person name="Daum C."/>
            <person name="Ramamoorthy G.K."/>
            <person name="Gryganskyi A."/>
            <person name="Culley D."/>
            <person name="Magnuson J.K."/>
            <person name="James T.Y."/>
            <person name="O'Malley M.A."/>
            <person name="Stajich J.E."/>
            <person name="Spatafora J.W."/>
            <person name="Visel A."/>
            <person name="Grigoriev I.V."/>
        </authorList>
    </citation>
    <scope>NUCLEOTIDE SEQUENCE [LARGE SCALE GENOMIC DNA]</scope>
    <source>
        <strain evidence="2 3">PL171</strain>
    </source>
</reference>
<dbReference type="Proteomes" id="UP000193411">
    <property type="component" value="Unassembled WGS sequence"/>
</dbReference>
<proteinExistence type="predicted"/>
<keyword evidence="1" id="KW-0732">Signal</keyword>
<comment type="caution">
    <text evidence="2">The sequence shown here is derived from an EMBL/GenBank/DDBJ whole genome shotgun (WGS) entry which is preliminary data.</text>
</comment>
<name>A0A1Y2HWB2_9FUNG</name>
<gene>
    <name evidence="2" type="ORF">BCR44DRAFT_35271</name>
</gene>
<evidence type="ECO:0000256" key="1">
    <source>
        <dbReference type="SAM" id="SignalP"/>
    </source>
</evidence>
<accession>A0A1Y2HWB2</accession>
<evidence type="ECO:0000313" key="2">
    <source>
        <dbReference type="EMBL" id="ORZ38907.1"/>
    </source>
</evidence>
<protein>
    <recommendedName>
        <fullName evidence="4">DOMON domain-containing protein</fullName>
    </recommendedName>
</protein>
<keyword evidence="3" id="KW-1185">Reference proteome</keyword>
<sequence length="217" mass="22235">MANRNYAIIRSTMLLFLVSAVLLSTYVMAQSFQGSSVVYMPEGSRALIFGGFSGSATLDSIASISFANSFDANSPSITRISPGLPNAAYSLAPVVRQSSGNNDFWEIALFGGAAVNTTNPSGSPVPLNIAINLSASASSNRVLGVRLMSVPTSVTGGDVVNSCTSLSATARAIVGAVEPNAGFAFGGYSRRENATLDSLFMLGSVGPFAFGPAVEVG</sequence>